<dbReference type="CDD" id="cd03801">
    <property type="entry name" value="GT4_PimA-like"/>
    <property type="match status" value="1"/>
</dbReference>
<dbReference type="SUPFAM" id="SSF53756">
    <property type="entry name" value="UDP-Glycosyltransferase/glycogen phosphorylase"/>
    <property type="match status" value="1"/>
</dbReference>
<dbReference type="PANTHER" id="PTHR43179:SF7">
    <property type="entry name" value="RHAMNOSYLTRANSFERASE WBBL"/>
    <property type="match status" value="1"/>
</dbReference>
<feature type="transmembrane region" description="Helical" evidence="1">
    <location>
        <begin position="40"/>
        <end position="58"/>
    </location>
</feature>
<dbReference type="Gene3D" id="3.90.550.10">
    <property type="entry name" value="Spore Coat Polysaccharide Biosynthesis Protein SpsA, Chain A"/>
    <property type="match status" value="1"/>
</dbReference>
<dbReference type="InterPro" id="IPR029044">
    <property type="entry name" value="Nucleotide-diphossugar_trans"/>
</dbReference>
<dbReference type="Pfam" id="PF13692">
    <property type="entry name" value="Glyco_trans_1_4"/>
    <property type="match status" value="1"/>
</dbReference>
<gene>
    <name evidence="3" type="ORF">FKX85_13000</name>
</gene>
<keyword evidence="3" id="KW-0808">Transferase</keyword>
<keyword evidence="1" id="KW-0812">Transmembrane</keyword>
<dbReference type="EMBL" id="CP041253">
    <property type="protein sequence ID" value="QDH79899.1"/>
    <property type="molecule type" value="Genomic_DNA"/>
</dbReference>
<keyword evidence="4" id="KW-1185">Reference proteome</keyword>
<sequence>MKLHKWIDKYNKRYCYKINSKFYRGKDRGYSNLYRFHPKFYLYYLVRITAIFVGFLILKKNIISEIIDSFSRKRSAFYNPDHWKQGSIRVQEIILTLFGYRYFVPNGILPLLKEKEILTKRISFDKVSNPEVSIIIPVYNQLAYTYNCLQSILNHPPHNVTFEILVIDDCSNDSTEHFFTHNTVGIKYTRNSQNQGFLLNCNTAAKIAKGNFLYFLNNDTQVTMEWLDHLTKLFNNEDVGCVGSKLVYGHGLLQEAGGIIFCNASGANYGRNDLTDRPRYNYIREVDYCSGASLMIKKADFDFLGGFDERYTPAYYEDTDLCFAVRNQLGKKVIYSPLSEVIHFEGISSGKIAKKGSIKNYQNVNKLKFAEKWNNSLKQHLKEPDLNHGSRRLLPNKRMVFIDNIIPAFDKNSGSLRAFQLLKLIRELGYHITFVPDDANKTQPYFNALTEMGVEVLFRYPNRPGMIRELSSTLEKADVIWICRPEMNIEFSWLFNKYPKAKWIYDTVDLHHLRLKRQAIQTKDKDLEVEAEKVKEQELSLAKQANFTITVTNDEKIILEKEGIQNVCVIPNVHEPIKKPKDWKFDQRKGILFIGAYDHHPNIDAVQWLVNEIMPEVWKELPNIKVTLLGSKPTIEVLTLKSNQVNIPGFVQDVSSYFVNHKIFVAPLRYGAGMKGKIGQSLAYKLPVITSNIGAEGMGLVEGKNVMIANTKDEFIKKILYLYQNEQAWSELSKNSLEALKPYSIASVKKNLQKII</sequence>
<evidence type="ECO:0000313" key="4">
    <source>
        <dbReference type="Proteomes" id="UP000316614"/>
    </source>
</evidence>
<evidence type="ECO:0000313" key="3">
    <source>
        <dbReference type="EMBL" id="QDH79899.1"/>
    </source>
</evidence>
<dbReference type="Gene3D" id="3.40.50.2000">
    <property type="entry name" value="Glycogen Phosphorylase B"/>
    <property type="match status" value="1"/>
</dbReference>
<proteinExistence type="predicted"/>
<dbReference type="CDD" id="cd04186">
    <property type="entry name" value="GT_2_like_c"/>
    <property type="match status" value="1"/>
</dbReference>
<protein>
    <submittedName>
        <fullName evidence="3">Glycosyltransferase</fullName>
    </submittedName>
</protein>
<reference evidence="3 4" key="1">
    <citation type="submission" date="2019-06" db="EMBL/GenBank/DDBJ databases">
        <title>Echinicola alkalisoli sp. nov. isolated from saline soil.</title>
        <authorList>
            <person name="Sun J.-Q."/>
            <person name="Xu L."/>
        </authorList>
    </citation>
    <scope>NUCLEOTIDE SEQUENCE [LARGE SCALE GENOMIC DNA]</scope>
    <source>
        <strain evidence="3 4">LN3S3</strain>
    </source>
</reference>
<dbReference type="OrthoDB" id="8936324at2"/>
<dbReference type="Pfam" id="PF00535">
    <property type="entry name" value="Glycos_transf_2"/>
    <property type="match status" value="1"/>
</dbReference>
<evidence type="ECO:0000256" key="1">
    <source>
        <dbReference type="SAM" id="Phobius"/>
    </source>
</evidence>
<dbReference type="PANTHER" id="PTHR43179">
    <property type="entry name" value="RHAMNOSYLTRANSFERASE WBBL"/>
    <property type="match status" value="1"/>
</dbReference>
<dbReference type="Proteomes" id="UP000316614">
    <property type="component" value="Chromosome"/>
</dbReference>
<dbReference type="RefSeq" id="WP_141615136.1">
    <property type="nucleotide sequence ID" value="NZ_CP041253.1"/>
</dbReference>
<dbReference type="GO" id="GO:0016740">
    <property type="term" value="F:transferase activity"/>
    <property type="evidence" value="ECO:0007669"/>
    <property type="project" value="UniProtKB-KW"/>
</dbReference>
<dbReference type="SUPFAM" id="SSF53448">
    <property type="entry name" value="Nucleotide-diphospho-sugar transferases"/>
    <property type="match status" value="1"/>
</dbReference>
<keyword evidence="1" id="KW-0472">Membrane</keyword>
<keyword evidence="1" id="KW-1133">Transmembrane helix</keyword>
<name>A0A514CJA2_9BACT</name>
<feature type="domain" description="Glycosyltransferase 2-like" evidence="2">
    <location>
        <begin position="133"/>
        <end position="268"/>
    </location>
</feature>
<evidence type="ECO:0000259" key="2">
    <source>
        <dbReference type="Pfam" id="PF00535"/>
    </source>
</evidence>
<dbReference type="InterPro" id="IPR001173">
    <property type="entry name" value="Glyco_trans_2-like"/>
</dbReference>
<organism evidence="3 4">
    <name type="scientific">Echinicola soli</name>
    <dbReference type="NCBI Taxonomy" id="2591634"/>
    <lineage>
        <taxon>Bacteria</taxon>
        <taxon>Pseudomonadati</taxon>
        <taxon>Bacteroidota</taxon>
        <taxon>Cytophagia</taxon>
        <taxon>Cytophagales</taxon>
        <taxon>Cyclobacteriaceae</taxon>
        <taxon>Echinicola</taxon>
    </lineage>
</organism>
<accession>A0A514CJA2</accession>
<dbReference type="AlphaFoldDB" id="A0A514CJA2"/>
<dbReference type="KEGG" id="echi:FKX85_13000"/>